<feature type="region of interest" description="Disordered" evidence="3">
    <location>
        <begin position="475"/>
        <end position="525"/>
    </location>
</feature>
<feature type="compositionally biased region" description="Polar residues" evidence="3">
    <location>
        <begin position="481"/>
        <end position="506"/>
    </location>
</feature>
<evidence type="ECO:0000259" key="5">
    <source>
        <dbReference type="PROSITE" id="PS51294"/>
    </source>
</evidence>
<dbReference type="CDD" id="cd11660">
    <property type="entry name" value="SANT_TRF"/>
    <property type="match status" value="1"/>
</dbReference>
<evidence type="ECO:0000256" key="1">
    <source>
        <dbReference type="ARBA" id="ARBA00004123"/>
    </source>
</evidence>
<keyword evidence="2" id="KW-0539">Nucleus</keyword>
<dbReference type="InterPro" id="IPR017930">
    <property type="entry name" value="Myb_dom"/>
</dbReference>
<evidence type="ECO:0000256" key="2">
    <source>
        <dbReference type="ARBA" id="ARBA00023242"/>
    </source>
</evidence>
<sequence length="709" mass="79396">MASMKLIVPLLCRYISIAISLFQSLVLCLFDNFDYPILINLADAFLSLYFITFCDLRPITIDLNDGETTVHFWVSGHRRINRPDLVMLHGYGGNSKWQFIHQVTDLSKSFNLFIPDLVFFGKSHSRNTERTVEFQARSVVGGLKRLGCSEGGLAVYSISYGGFVAYRIAKIWPEMIERLVIVSSGVGFTQQQKMTEMKKHGGDVSEILVPRSPRDLRMLVRISMNSGIAFIDWVPDFILSQFIAVMYETNRKELVELAKNLLEREEDAEFYAISQENAFWFRSLYIYAVIRFAMGTVGGNVEDCREMFEGGSAAQTRITPFSSTNQIKNHVAYKLVRVAGDGRLVPATDEEIFKVNETDMHTASDACQSVGSLSAQGLEETSQGNTGLFLANALYYCISRCTSKHFQENNLGLLQSGCVEPYTEQVNSQPEYNEQMLQKVEQDERLPMIHSPHMLSAPDANSQCCNETSMFNEDHVHHEPSLQQPIPFSSDVQNGCNVDQSNTVEPCSNAAASPKETAAPPADAQRPDFSLVRGEICLNNLPIKALQETFKATFGRETTSATSSSNNEEDVLTEVDQDMETENIDSSGNSSDDNNNIGLPTMQGGGLRRKHHRAWTLSEVTQLVEGVAKYGAGKWSEIKNLSFSSHSYRTPVDLKDKWRNLLLRTNFAQSPSNIMGSLKKHGSMHIPMQILLQVRELAEKQALVPPNHR</sequence>
<dbReference type="SUPFAM" id="SSF46689">
    <property type="entry name" value="Homeodomain-like"/>
    <property type="match status" value="1"/>
</dbReference>
<dbReference type="InterPro" id="IPR029058">
    <property type="entry name" value="AB_hydrolase_fold"/>
</dbReference>
<organism evidence="6">
    <name type="scientific">Brassica cretica</name>
    <name type="common">Mustard</name>
    <dbReference type="NCBI Taxonomy" id="69181"/>
    <lineage>
        <taxon>Eukaryota</taxon>
        <taxon>Viridiplantae</taxon>
        <taxon>Streptophyta</taxon>
        <taxon>Embryophyta</taxon>
        <taxon>Tracheophyta</taxon>
        <taxon>Spermatophyta</taxon>
        <taxon>Magnoliopsida</taxon>
        <taxon>eudicotyledons</taxon>
        <taxon>Gunneridae</taxon>
        <taxon>Pentapetalae</taxon>
        <taxon>rosids</taxon>
        <taxon>malvids</taxon>
        <taxon>Brassicales</taxon>
        <taxon>Brassicaceae</taxon>
        <taxon>Brassiceae</taxon>
        <taxon>Brassica</taxon>
    </lineage>
</organism>
<dbReference type="Gene3D" id="1.10.246.220">
    <property type="match status" value="1"/>
</dbReference>
<dbReference type="PROSITE" id="PS50090">
    <property type="entry name" value="MYB_LIKE"/>
    <property type="match status" value="1"/>
</dbReference>
<dbReference type="InterPro" id="IPR009057">
    <property type="entry name" value="Homeodomain-like_sf"/>
</dbReference>
<dbReference type="PANTHER" id="PTHR47122:SF3">
    <property type="entry name" value="TRF-LIKE 6"/>
    <property type="match status" value="1"/>
</dbReference>
<dbReference type="Gene3D" id="3.40.50.1820">
    <property type="entry name" value="alpha/beta hydrolase"/>
    <property type="match status" value="1"/>
</dbReference>
<comment type="caution">
    <text evidence="6">The sequence shown here is derived from an EMBL/GenBank/DDBJ whole genome shotgun (WGS) entry which is preliminary data.</text>
</comment>
<gene>
    <name evidence="6" type="ORF">F2Q70_00044659</name>
</gene>
<evidence type="ECO:0008006" key="7">
    <source>
        <dbReference type="Google" id="ProtNLM"/>
    </source>
</evidence>
<reference evidence="6" key="1">
    <citation type="submission" date="2019-12" db="EMBL/GenBank/DDBJ databases">
        <title>Genome sequencing and annotation of Brassica cretica.</title>
        <authorList>
            <person name="Studholme D.J."/>
            <person name="Sarris P.F."/>
        </authorList>
    </citation>
    <scope>NUCLEOTIDE SEQUENCE</scope>
    <source>
        <strain evidence="6">PFS-102/07</strain>
        <tissue evidence="6">Leaf</tissue>
    </source>
</reference>
<dbReference type="InterPro" id="IPR001005">
    <property type="entry name" value="SANT/Myb"/>
</dbReference>
<proteinExistence type="predicted"/>
<evidence type="ECO:0000259" key="4">
    <source>
        <dbReference type="PROSITE" id="PS50090"/>
    </source>
</evidence>
<feature type="domain" description="HTH myb-type" evidence="5">
    <location>
        <begin position="607"/>
        <end position="666"/>
    </location>
</feature>
<dbReference type="EMBL" id="QGKY02000164">
    <property type="protein sequence ID" value="KAF2592229.1"/>
    <property type="molecule type" value="Genomic_DNA"/>
</dbReference>
<dbReference type="Pfam" id="PF00249">
    <property type="entry name" value="Myb_DNA-binding"/>
    <property type="match status" value="1"/>
</dbReference>
<dbReference type="AlphaFoldDB" id="A0A8S9KDC8"/>
<evidence type="ECO:0000313" key="6">
    <source>
        <dbReference type="EMBL" id="KAF2592229.1"/>
    </source>
</evidence>
<comment type="subcellular location">
    <subcellularLocation>
        <location evidence="1">Nucleus</location>
    </subcellularLocation>
</comment>
<name>A0A8S9KDC8_BRACR</name>
<protein>
    <recommendedName>
        <fullName evidence="7">HTH myb-type domain-containing protein</fullName>
    </recommendedName>
</protein>
<feature type="domain" description="Myb-like" evidence="4">
    <location>
        <begin position="615"/>
        <end position="662"/>
    </location>
</feature>
<dbReference type="GO" id="GO:0005634">
    <property type="term" value="C:nucleus"/>
    <property type="evidence" value="ECO:0007669"/>
    <property type="project" value="UniProtKB-SubCell"/>
</dbReference>
<dbReference type="SMART" id="SM00717">
    <property type="entry name" value="SANT"/>
    <property type="match status" value="1"/>
</dbReference>
<dbReference type="PROSITE" id="PS51294">
    <property type="entry name" value="HTH_MYB"/>
    <property type="match status" value="1"/>
</dbReference>
<dbReference type="PANTHER" id="PTHR47122">
    <property type="entry name" value="MYB-LIKE DNA-BINDING DOMAIN CONTAINING PROTEIN, EXPRESSED"/>
    <property type="match status" value="1"/>
</dbReference>
<accession>A0A8S9KDC8</accession>
<dbReference type="SUPFAM" id="SSF53474">
    <property type="entry name" value="alpha/beta-Hydrolases"/>
    <property type="match status" value="1"/>
</dbReference>
<evidence type="ECO:0000256" key="3">
    <source>
        <dbReference type="SAM" id="MobiDB-lite"/>
    </source>
</evidence>